<dbReference type="HOGENOM" id="CLU_3197646_0_0_6"/>
<protein>
    <submittedName>
        <fullName evidence="1">Uncharacterized protein</fullName>
    </submittedName>
</protein>
<evidence type="ECO:0000313" key="1">
    <source>
        <dbReference type="EMBL" id="EPF18763.1"/>
    </source>
</evidence>
<accession>S3IYG7</accession>
<evidence type="ECO:0000313" key="2">
    <source>
        <dbReference type="Proteomes" id="UP000014585"/>
    </source>
</evidence>
<comment type="caution">
    <text evidence="1">The sequence shown here is derived from an EMBL/GenBank/DDBJ whole genome shotgun (WGS) entry which is preliminary data.</text>
</comment>
<proteinExistence type="predicted"/>
<organism evidence="1 2">
    <name type="scientific">Cedecea davisae DSM 4568</name>
    <dbReference type="NCBI Taxonomy" id="566551"/>
    <lineage>
        <taxon>Bacteria</taxon>
        <taxon>Pseudomonadati</taxon>
        <taxon>Pseudomonadota</taxon>
        <taxon>Gammaproteobacteria</taxon>
        <taxon>Enterobacterales</taxon>
        <taxon>Enterobacteriaceae</taxon>
        <taxon>Cedecea</taxon>
    </lineage>
</organism>
<dbReference type="Proteomes" id="UP000014585">
    <property type="component" value="Unassembled WGS sequence"/>
</dbReference>
<dbReference type="AlphaFoldDB" id="S3IYG7"/>
<reference evidence="1 2" key="1">
    <citation type="submission" date="2013-04" db="EMBL/GenBank/DDBJ databases">
        <authorList>
            <person name="Weinstock G."/>
            <person name="Sodergren E."/>
            <person name="Lobos E.A."/>
            <person name="Fulton L."/>
            <person name="Fulton R."/>
            <person name="Courtney L."/>
            <person name="Fronick C."/>
            <person name="O'Laughlin M."/>
            <person name="Godfrey J."/>
            <person name="Wilson R.M."/>
            <person name="Miner T."/>
            <person name="Farmer C."/>
            <person name="Delehaunty K."/>
            <person name="Cordes M."/>
            <person name="Minx P."/>
            <person name="Tomlinson C."/>
            <person name="Chen J."/>
            <person name="Wollam A."/>
            <person name="Pepin K.H."/>
            <person name="Palsikar V.B."/>
            <person name="Zhang X."/>
            <person name="Suruliraj S."/>
            <person name="Perna N.T."/>
            <person name="Plunkett G."/>
            <person name="Warren W."/>
            <person name="Mitreva M."/>
            <person name="Mardis E.R."/>
            <person name="Wilson R.K."/>
        </authorList>
    </citation>
    <scope>NUCLEOTIDE SEQUENCE [LARGE SCALE GENOMIC DNA]</scope>
    <source>
        <strain evidence="1 2">DSM 4568</strain>
    </source>
</reference>
<dbReference type="EMBL" id="ATDT01000006">
    <property type="protein sequence ID" value="EPF18763.1"/>
    <property type="molecule type" value="Genomic_DNA"/>
</dbReference>
<sequence length="45" mass="5232">MRSILKLSLIQVFYGDEHNARLYYTKAFLPIFTSCSLSHCIKLLP</sequence>
<gene>
    <name evidence="1" type="ORF">HMPREF0201_01368</name>
</gene>
<name>S3IYG7_9ENTR</name>